<proteinExistence type="predicted"/>
<evidence type="ECO:0000313" key="2">
    <source>
        <dbReference type="Proteomes" id="UP001602245"/>
    </source>
</evidence>
<comment type="caution">
    <text evidence="1">The sequence shown here is derived from an EMBL/GenBank/DDBJ whole genome shotgun (WGS) entry which is preliminary data.</text>
</comment>
<organism evidence="1 2">
    <name type="scientific">Paractinoplanes globisporus</name>
    <dbReference type="NCBI Taxonomy" id="113565"/>
    <lineage>
        <taxon>Bacteria</taxon>
        <taxon>Bacillati</taxon>
        <taxon>Actinomycetota</taxon>
        <taxon>Actinomycetes</taxon>
        <taxon>Micromonosporales</taxon>
        <taxon>Micromonosporaceae</taxon>
        <taxon>Paractinoplanes</taxon>
    </lineage>
</organism>
<dbReference type="RefSeq" id="WP_020510777.1">
    <property type="nucleotide sequence ID" value="NZ_JBIAZU010000002.1"/>
</dbReference>
<dbReference type="PROSITE" id="PS51257">
    <property type="entry name" value="PROKAR_LIPOPROTEIN"/>
    <property type="match status" value="1"/>
</dbReference>
<dbReference type="Proteomes" id="UP001602245">
    <property type="component" value="Unassembled WGS sequence"/>
</dbReference>
<dbReference type="InterPro" id="IPR006311">
    <property type="entry name" value="TAT_signal"/>
</dbReference>
<protein>
    <submittedName>
        <fullName evidence="1">YncE family protein</fullName>
    </submittedName>
</protein>
<keyword evidence="2" id="KW-1185">Reference proteome</keyword>
<sequence length="403" mass="41685">MTTRRTFLGLTGGTALVLAGACDGPRAADEQRVPDVVLVDSRKGLVVLGGARPGMPGMRAAASADGQFVYAVTAGEGLVGFDPAEGISTRGSALGGGWIPRVISPRGVACALAQTPPATVPAGRASTPLLVTVGGKERQFDLPGVIEPDAFTTDNGGLFVLDWRPATKPDAYRVRLLDLAAGTVGPLLTRDKTAVPPGAEEEMRGEGRQAVPSPDGEILYTLYTHQPGHRHTRDLLSGRPGNAHAFVHVLHLAQRWAYCLDLPDPFGQGPPAGHAIAVSPDGRELAVLDVNHGKVVFAGTEALAVAGVVSVPVKAEAAASLAYAPGGTRLLAGAGRTVTKLDHSGSAVATWPVPAEVRGLGLSRDGQRIYCGGENEVLWLDASTGAVRGRARVNGLIAVRHVR</sequence>
<dbReference type="Gene3D" id="2.130.10.10">
    <property type="entry name" value="YVTN repeat-like/Quinoprotein amine dehydrogenase"/>
    <property type="match status" value="1"/>
</dbReference>
<gene>
    <name evidence="1" type="ORF">ACFY35_11990</name>
</gene>
<accession>A0ABW6WA17</accession>
<reference evidence="1 2" key="1">
    <citation type="submission" date="2024-10" db="EMBL/GenBank/DDBJ databases">
        <title>The Natural Products Discovery Center: Release of the First 8490 Sequenced Strains for Exploring Actinobacteria Biosynthetic Diversity.</title>
        <authorList>
            <person name="Kalkreuter E."/>
            <person name="Kautsar S.A."/>
            <person name="Yang D."/>
            <person name="Bader C.D."/>
            <person name="Teijaro C.N."/>
            <person name="Fluegel L."/>
            <person name="Davis C.M."/>
            <person name="Simpson J.R."/>
            <person name="Lauterbach L."/>
            <person name="Steele A.D."/>
            <person name="Gui C."/>
            <person name="Meng S."/>
            <person name="Li G."/>
            <person name="Viehrig K."/>
            <person name="Ye F."/>
            <person name="Su P."/>
            <person name="Kiefer A.F."/>
            <person name="Nichols A."/>
            <person name="Cepeda A.J."/>
            <person name="Yan W."/>
            <person name="Fan B."/>
            <person name="Jiang Y."/>
            <person name="Adhikari A."/>
            <person name="Zheng C.-J."/>
            <person name="Schuster L."/>
            <person name="Cowan T.M."/>
            <person name="Smanski M.J."/>
            <person name="Chevrette M.G."/>
            <person name="De Carvalho L.P.S."/>
            <person name="Shen B."/>
        </authorList>
    </citation>
    <scope>NUCLEOTIDE SEQUENCE [LARGE SCALE GENOMIC DNA]</scope>
    <source>
        <strain evidence="1 2">NPDC000087</strain>
    </source>
</reference>
<dbReference type="InterPro" id="IPR011044">
    <property type="entry name" value="Quino_amine_DH_bsu"/>
</dbReference>
<dbReference type="SUPFAM" id="SSF50969">
    <property type="entry name" value="YVTN repeat-like/Quinoprotein amine dehydrogenase"/>
    <property type="match status" value="1"/>
</dbReference>
<dbReference type="EMBL" id="JBIAZU010000002">
    <property type="protein sequence ID" value="MFF5290158.1"/>
    <property type="molecule type" value="Genomic_DNA"/>
</dbReference>
<dbReference type="PROSITE" id="PS51318">
    <property type="entry name" value="TAT"/>
    <property type="match status" value="1"/>
</dbReference>
<dbReference type="InterPro" id="IPR015943">
    <property type="entry name" value="WD40/YVTN_repeat-like_dom_sf"/>
</dbReference>
<evidence type="ECO:0000313" key="1">
    <source>
        <dbReference type="EMBL" id="MFF5290158.1"/>
    </source>
</evidence>
<name>A0ABW6WA17_9ACTN</name>